<dbReference type="Pfam" id="PF13622">
    <property type="entry name" value="4HBT_3"/>
    <property type="match status" value="1"/>
</dbReference>
<dbReference type="GO" id="GO:0047617">
    <property type="term" value="F:fatty acyl-CoA hydrolase activity"/>
    <property type="evidence" value="ECO:0007669"/>
    <property type="project" value="InterPro"/>
</dbReference>
<dbReference type="Proteomes" id="UP000523447">
    <property type="component" value="Unassembled WGS sequence"/>
</dbReference>
<feature type="domain" description="Acyl-CoA thioesterase-like N-terminal HotDog" evidence="4">
    <location>
        <begin position="33"/>
        <end position="109"/>
    </location>
</feature>
<dbReference type="InterPro" id="IPR025652">
    <property type="entry name" value="TesB_C"/>
</dbReference>
<organism evidence="5 6">
    <name type="scientific">Nocardia veterana</name>
    <dbReference type="NCBI Taxonomy" id="132249"/>
    <lineage>
        <taxon>Bacteria</taxon>
        <taxon>Bacillati</taxon>
        <taxon>Actinomycetota</taxon>
        <taxon>Actinomycetes</taxon>
        <taxon>Mycobacteriales</taxon>
        <taxon>Nocardiaceae</taxon>
        <taxon>Nocardia</taxon>
    </lineage>
</organism>
<keyword evidence="2" id="KW-0378">Hydrolase</keyword>
<reference evidence="5 6" key="1">
    <citation type="submission" date="2020-04" db="EMBL/GenBank/DDBJ databases">
        <title>MicrobeNet Type strains.</title>
        <authorList>
            <person name="Nicholson A.C."/>
        </authorList>
    </citation>
    <scope>NUCLEOTIDE SEQUENCE [LARGE SCALE GENOMIC DNA]</scope>
    <source>
        <strain evidence="5 6">DSM 44445</strain>
    </source>
</reference>
<dbReference type="RefSeq" id="WP_040723922.1">
    <property type="nucleotide sequence ID" value="NZ_CAWPHS010000011.1"/>
</dbReference>
<accession>A0A7X6LZN8</accession>
<dbReference type="PANTHER" id="PTHR11066">
    <property type="entry name" value="ACYL-COA THIOESTERASE"/>
    <property type="match status" value="1"/>
</dbReference>
<name>A0A7X6LZN8_9NOCA</name>
<feature type="domain" description="Acyl-CoA thioesterase 2 C-terminal" evidence="3">
    <location>
        <begin position="178"/>
        <end position="280"/>
    </location>
</feature>
<dbReference type="AlphaFoldDB" id="A0A7X6LZN8"/>
<dbReference type="Pfam" id="PF02551">
    <property type="entry name" value="Acyl_CoA_thio"/>
    <property type="match status" value="1"/>
</dbReference>
<evidence type="ECO:0000256" key="2">
    <source>
        <dbReference type="ARBA" id="ARBA00022801"/>
    </source>
</evidence>
<evidence type="ECO:0000313" key="6">
    <source>
        <dbReference type="Proteomes" id="UP000523447"/>
    </source>
</evidence>
<dbReference type="EMBL" id="JAAXPE010000019">
    <property type="protein sequence ID" value="NKY87600.1"/>
    <property type="molecule type" value="Genomic_DNA"/>
</dbReference>
<dbReference type="InterPro" id="IPR003703">
    <property type="entry name" value="Acyl_CoA_thio"/>
</dbReference>
<dbReference type="PANTHER" id="PTHR11066:SF34">
    <property type="entry name" value="ACYL-COENZYME A THIOESTERASE 8"/>
    <property type="match status" value="1"/>
</dbReference>
<evidence type="ECO:0000313" key="5">
    <source>
        <dbReference type="EMBL" id="NKY87600.1"/>
    </source>
</evidence>
<dbReference type="CDD" id="cd03444">
    <property type="entry name" value="Thioesterase_II_repeat1"/>
    <property type="match status" value="1"/>
</dbReference>
<keyword evidence="6" id="KW-1185">Reference proteome</keyword>
<comment type="caution">
    <text evidence="5">The sequence shown here is derived from an EMBL/GenBank/DDBJ whole genome shotgun (WGS) entry which is preliminary data.</text>
</comment>
<evidence type="ECO:0000256" key="1">
    <source>
        <dbReference type="ARBA" id="ARBA00006538"/>
    </source>
</evidence>
<comment type="similarity">
    <text evidence="1">Belongs to the C/M/P thioester hydrolase family.</text>
</comment>
<dbReference type="CDD" id="cd03445">
    <property type="entry name" value="Thioesterase_II_repeat2"/>
    <property type="match status" value="1"/>
</dbReference>
<dbReference type="Gene3D" id="2.40.160.210">
    <property type="entry name" value="Acyl-CoA thioesterase, double hotdog domain"/>
    <property type="match status" value="1"/>
</dbReference>
<dbReference type="GO" id="GO:0006637">
    <property type="term" value="P:acyl-CoA metabolic process"/>
    <property type="evidence" value="ECO:0007669"/>
    <property type="project" value="InterPro"/>
</dbReference>
<evidence type="ECO:0000259" key="3">
    <source>
        <dbReference type="Pfam" id="PF02551"/>
    </source>
</evidence>
<dbReference type="InterPro" id="IPR029069">
    <property type="entry name" value="HotDog_dom_sf"/>
</dbReference>
<evidence type="ECO:0000259" key="4">
    <source>
        <dbReference type="Pfam" id="PF13622"/>
    </source>
</evidence>
<protein>
    <submittedName>
        <fullName evidence="5">Acyl-CoA thioesterase II</fullName>
    </submittedName>
</protein>
<dbReference type="SUPFAM" id="SSF54637">
    <property type="entry name" value="Thioesterase/thiol ester dehydrase-isomerase"/>
    <property type="match status" value="2"/>
</dbReference>
<dbReference type="InterPro" id="IPR049449">
    <property type="entry name" value="TesB_ACOT8-like_N"/>
</dbReference>
<gene>
    <name evidence="5" type="ORF">HGA07_18435</name>
</gene>
<proteinExistence type="inferred from homology"/>
<sequence>MVTTVGQILELLDLQPCGPDRYRGPEPAEERERLFGGHIAAQALMAASKCLSEGGQVPLGFHCYFVRQGIPDVAVDYSVERLRRDSTVSTCRVTATQNEKTIFEAITGFGVFDPGVDDLHSLPDAPDPDTLTRIERQLAPYAEEHDGWWIRRRPFDIRYVNPPPRIAVDQPVAPPPRSRLWLRAEEPVPDDPIANRCMLTYLSDMTLLDPVMLAARRTTRGPGFIASLDHTIWFHHYANFSDWLLYDKHAPSIQRGRGLARGRIYNRNGELAATVVQEGVLGR</sequence>
<dbReference type="InterPro" id="IPR042171">
    <property type="entry name" value="Acyl-CoA_hotdog"/>
</dbReference>
<dbReference type="GO" id="GO:0009062">
    <property type="term" value="P:fatty acid catabolic process"/>
    <property type="evidence" value="ECO:0007669"/>
    <property type="project" value="TreeGrafter"/>
</dbReference>